<sequence>MANNWLSVNEIAQYLNVSRTAVINAIHRNDLKSVHIGRRILIKENDFQAFLSQAASYKVTSDEEKK</sequence>
<dbReference type="InterPro" id="IPR010093">
    <property type="entry name" value="SinI_DNA-bd"/>
</dbReference>
<evidence type="ECO:0000313" key="2">
    <source>
        <dbReference type="EMBL" id="EFL55693.1"/>
    </source>
</evidence>
<evidence type="ECO:0000313" key="3">
    <source>
        <dbReference type="Proteomes" id="UP000004211"/>
    </source>
</evidence>
<evidence type="ECO:0000259" key="1">
    <source>
        <dbReference type="Pfam" id="PF12728"/>
    </source>
</evidence>
<dbReference type="Proteomes" id="UP000004211">
    <property type="component" value="Unassembled WGS sequence"/>
</dbReference>
<gene>
    <name evidence="2" type="ORF">HMPREF9321_1718</name>
</gene>
<dbReference type="EMBL" id="AEDR01000043">
    <property type="protein sequence ID" value="EFL55693.1"/>
    <property type="molecule type" value="Genomic_DNA"/>
</dbReference>
<dbReference type="RefSeq" id="WP_005378162.1">
    <property type="nucleotide sequence ID" value="NZ_AEDR01000043.1"/>
</dbReference>
<organism evidence="2 3">
    <name type="scientific">Veillonella atypica ACS-049-V-Sch6</name>
    <dbReference type="NCBI Taxonomy" id="866776"/>
    <lineage>
        <taxon>Bacteria</taxon>
        <taxon>Bacillati</taxon>
        <taxon>Bacillota</taxon>
        <taxon>Negativicutes</taxon>
        <taxon>Veillonellales</taxon>
        <taxon>Veillonellaceae</taxon>
        <taxon>Veillonella</taxon>
    </lineage>
</organism>
<accession>E1L7N8</accession>
<reference evidence="2 3" key="1">
    <citation type="submission" date="2010-08" db="EMBL/GenBank/DDBJ databases">
        <authorList>
            <person name="Durkin A.S."/>
            <person name="Madupu R."/>
            <person name="Torralba M."/>
            <person name="Gillis M."/>
            <person name="Methe B."/>
            <person name="Sutton G."/>
            <person name="Nelson K.E."/>
        </authorList>
    </citation>
    <scope>NUCLEOTIDE SEQUENCE [LARGE SCALE GENOMIC DNA]</scope>
    <source>
        <strain evidence="2 3">ACS-049-V-Sch6</strain>
    </source>
</reference>
<feature type="domain" description="Helix-turn-helix" evidence="1">
    <location>
        <begin position="5"/>
        <end position="53"/>
    </location>
</feature>
<proteinExistence type="predicted"/>
<protein>
    <submittedName>
        <fullName evidence="2">DNA binding domain, excisionase family</fullName>
    </submittedName>
</protein>
<dbReference type="AlphaFoldDB" id="E1L7N8"/>
<comment type="caution">
    <text evidence="2">The sequence shown here is derived from an EMBL/GenBank/DDBJ whole genome shotgun (WGS) entry which is preliminary data.</text>
</comment>
<dbReference type="Pfam" id="PF12728">
    <property type="entry name" value="HTH_17"/>
    <property type="match status" value="1"/>
</dbReference>
<dbReference type="InterPro" id="IPR041657">
    <property type="entry name" value="HTH_17"/>
</dbReference>
<name>E1L7N8_9FIRM</name>
<dbReference type="GO" id="GO:0003677">
    <property type="term" value="F:DNA binding"/>
    <property type="evidence" value="ECO:0007669"/>
    <property type="project" value="InterPro"/>
</dbReference>
<dbReference type="NCBIfam" id="TIGR01764">
    <property type="entry name" value="excise"/>
    <property type="match status" value="1"/>
</dbReference>